<dbReference type="KEGG" id="mind:mvi_28820"/>
<protein>
    <submittedName>
        <fullName evidence="1">Uncharacterized protein</fullName>
    </submittedName>
</protein>
<accession>A0A8H9C772</accession>
<name>A0A8H9C772_9HYPH</name>
<dbReference type="EMBL" id="AP024145">
    <property type="protein sequence ID" value="BCM84421.1"/>
    <property type="molecule type" value="Genomic_DNA"/>
</dbReference>
<sequence>MAEGRKTEDSVYDFLYVDTRRIAQFSSQFNQYGHLTNLTRSVSETSTGGGDINVVAARVNKSASEQTGQVRQFDPKWLNPLTFLDDAERRGLIKRDIKSSEIGQIVLFTGQLLLFDAGMMKGAWDKPIVQKMIRAGIPAAASGVDTSGLSRHDRRIRAKETKESANNELDFTMSMLSILPHMLQVRMLSEDTSVWSTLEDEFVIGRSSDLVLKHGSLLSGEWNMIGIYDALPYDAAYRTEEGREDADIAADVAGTVIGGMAARMGIIARNMIGRPEHTYGMTPLLIFREVSS</sequence>
<dbReference type="AlphaFoldDB" id="A0A8H9C772"/>
<gene>
    <name evidence="1" type="ORF">mvi_28820</name>
</gene>
<reference evidence="1" key="1">
    <citation type="submission" date="2020-11" db="EMBL/GenBank/DDBJ databases">
        <title>Complete genome sequence of a novel pathogenic Methylobacterium strain isolated from rice in Vietnam.</title>
        <authorList>
            <person name="Lai K."/>
            <person name="Okazaki S."/>
            <person name="Higashi K."/>
            <person name="Mori H."/>
            <person name="Toyoda A."/>
            <person name="Kurokawa K."/>
        </authorList>
    </citation>
    <scope>NUCLEOTIDE SEQUENCE</scope>
    <source>
        <strain evidence="1">VL1</strain>
    </source>
</reference>
<organism evidence="1 2">
    <name type="scientific">Methylobacterium indicum</name>
    <dbReference type="NCBI Taxonomy" id="1775910"/>
    <lineage>
        <taxon>Bacteria</taxon>
        <taxon>Pseudomonadati</taxon>
        <taxon>Pseudomonadota</taxon>
        <taxon>Alphaproteobacteria</taxon>
        <taxon>Hyphomicrobiales</taxon>
        <taxon>Methylobacteriaceae</taxon>
        <taxon>Methylobacterium</taxon>
    </lineage>
</organism>
<evidence type="ECO:0000313" key="2">
    <source>
        <dbReference type="Proteomes" id="UP000663508"/>
    </source>
</evidence>
<proteinExistence type="predicted"/>
<dbReference type="Proteomes" id="UP000663508">
    <property type="component" value="Chromosome"/>
</dbReference>
<evidence type="ECO:0000313" key="1">
    <source>
        <dbReference type="EMBL" id="BCM84421.1"/>
    </source>
</evidence>
<dbReference type="RefSeq" id="WP_207183264.1">
    <property type="nucleotide sequence ID" value="NZ_AP024145.1"/>
</dbReference>